<evidence type="ECO:0000256" key="11">
    <source>
        <dbReference type="ARBA" id="ARBA00049080"/>
    </source>
</evidence>
<dbReference type="HAMAP" id="MF_00102">
    <property type="entry name" value="DapB"/>
    <property type="match status" value="1"/>
</dbReference>
<comment type="catalytic activity">
    <reaction evidence="11 13">
        <text>(S)-2,3,4,5-tetrahydrodipicolinate + NADP(+) + H2O = (2S,4S)-4-hydroxy-2,3,4,5-tetrahydrodipicolinate + NADPH + H(+)</text>
        <dbReference type="Rhea" id="RHEA:35331"/>
        <dbReference type="ChEBI" id="CHEBI:15377"/>
        <dbReference type="ChEBI" id="CHEBI:15378"/>
        <dbReference type="ChEBI" id="CHEBI:16845"/>
        <dbReference type="ChEBI" id="CHEBI:57783"/>
        <dbReference type="ChEBI" id="CHEBI:58349"/>
        <dbReference type="ChEBI" id="CHEBI:67139"/>
        <dbReference type="EC" id="1.17.1.8"/>
    </reaction>
</comment>
<evidence type="ECO:0000256" key="10">
    <source>
        <dbReference type="ARBA" id="ARBA00038983"/>
    </source>
</evidence>
<dbReference type="PANTHER" id="PTHR20836">
    <property type="entry name" value="DIHYDRODIPICOLINATE REDUCTASE"/>
    <property type="match status" value="1"/>
</dbReference>
<evidence type="ECO:0000256" key="3">
    <source>
        <dbReference type="ARBA" id="ARBA00022605"/>
    </source>
</evidence>
<keyword evidence="17" id="KW-1185">Reference proteome</keyword>
<reference evidence="16 17" key="1">
    <citation type="submission" date="2013-04" db="EMBL/GenBank/DDBJ databases">
        <title>The Genome Sequence of Sutterella wadsworthensis HGA0223.</title>
        <authorList>
            <consortium name="The Broad Institute Genomics Platform"/>
            <person name="Earl A."/>
            <person name="Ward D."/>
            <person name="Feldgarden M."/>
            <person name="Gevers D."/>
            <person name="Schmidt T.M."/>
            <person name="Dover J."/>
            <person name="Dai D."/>
            <person name="Walker B."/>
            <person name="Young S."/>
            <person name="Zeng Q."/>
            <person name="Gargeya S."/>
            <person name="Fitzgerald M."/>
            <person name="Haas B."/>
            <person name="Abouelleil A."/>
            <person name="Allen A.W."/>
            <person name="Alvarado L."/>
            <person name="Arachchi H.M."/>
            <person name="Berlin A.M."/>
            <person name="Chapman S.B."/>
            <person name="Gainer-Dewar J."/>
            <person name="Goldberg J."/>
            <person name="Griggs A."/>
            <person name="Gujja S."/>
            <person name="Hansen M."/>
            <person name="Howarth C."/>
            <person name="Imamovic A."/>
            <person name="Ireland A."/>
            <person name="Larimer J."/>
            <person name="McCowan C."/>
            <person name="Murphy C."/>
            <person name="Pearson M."/>
            <person name="Poon T.W."/>
            <person name="Priest M."/>
            <person name="Roberts A."/>
            <person name="Saif S."/>
            <person name="Shea T."/>
            <person name="Sisk P."/>
            <person name="Sykes S."/>
            <person name="Wortman J."/>
            <person name="Nusbaum C."/>
            <person name="Birren B."/>
        </authorList>
    </citation>
    <scope>NUCLEOTIDE SEQUENCE [LARGE SCALE GENOMIC DNA]</scope>
    <source>
        <strain evidence="16 17">HGA0223</strain>
    </source>
</reference>
<feature type="binding site" evidence="13">
    <location>
        <begin position="139"/>
        <end position="140"/>
    </location>
    <ligand>
        <name>(S)-2,3,4,5-tetrahydrodipicolinate</name>
        <dbReference type="ChEBI" id="CHEBI:16845"/>
    </ligand>
</feature>
<feature type="binding site" evidence="13">
    <location>
        <position position="29"/>
    </location>
    <ligand>
        <name>NAD(+)</name>
        <dbReference type="ChEBI" id="CHEBI:57540"/>
    </ligand>
</feature>
<dbReference type="Proteomes" id="UP000014400">
    <property type="component" value="Unassembled WGS sequence"/>
</dbReference>
<dbReference type="Pfam" id="PF05173">
    <property type="entry name" value="DapB_C"/>
    <property type="match status" value="1"/>
</dbReference>
<feature type="active site" description="Proton donor/acceptor" evidence="13">
    <location>
        <position position="129"/>
    </location>
</feature>
<dbReference type="UniPathway" id="UPA00034">
    <property type="reaction ID" value="UER00018"/>
</dbReference>
<comment type="subcellular location">
    <subcellularLocation>
        <location evidence="13">Cytoplasm</location>
    </subcellularLocation>
</comment>
<dbReference type="GO" id="GO:0050661">
    <property type="term" value="F:NADP binding"/>
    <property type="evidence" value="ECO:0007669"/>
    <property type="project" value="UniProtKB-UniRule"/>
</dbReference>
<dbReference type="GO" id="GO:0009089">
    <property type="term" value="P:lysine biosynthetic process via diaminopimelate"/>
    <property type="evidence" value="ECO:0007669"/>
    <property type="project" value="UniProtKB-UniRule"/>
</dbReference>
<keyword evidence="4 13" id="KW-0521">NADP</keyword>
<keyword evidence="3 13" id="KW-0028">Amino-acid biosynthesis</keyword>
<proteinExistence type="inferred from homology"/>
<evidence type="ECO:0000256" key="5">
    <source>
        <dbReference type="ARBA" id="ARBA00022915"/>
    </source>
</evidence>
<dbReference type="HOGENOM" id="CLU_047479_2_2_4"/>
<keyword evidence="8 13" id="KW-0457">Lysine biosynthesis</keyword>
<evidence type="ECO:0000313" key="16">
    <source>
        <dbReference type="EMBL" id="EPD99178.1"/>
    </source>
</evidence>
<dbReference type="EC" id="1.17.1.8" evidence="10 13"/>
<dbReference type="Gene3D" id="3.40.50.720">
    <property type="entry name" value="NAD(P)-binding Rossmann-like Domain"/>
    <property type="match status" value="1"/>
</dbReference>
<evidence type="ECO:0000256" key="6">
    <source>
        <dbReference type="ARBA" id="ARBA00023002"/>
    </source>
</evidence>
<dbReference type="GO" id="GO:0005829">
    <property type="term" value="C:cytosol"/>
    <property type="evidence" value="ECO:0007669"/>
    <property type="project" value="TreeGrafter"/>
</dbReference>
<dbReference type="GeneID" id="64060974"/>
<evidence type="ECO:0000256" key="7">
    <source>
        <dbReference type="ARBA" id="ARBA00023027"/>
    </source>
</evidence>
<dbReference type="Gene3D" id="3.30.360.10">
    <property type="entry name" value="Dihydrodipicolinate Reductase, domain 2"/>
    <property type="match status" value="1"/>
</dbReference>
<feature type="binding site" evidence="13">
    <location>
        <position position="130"/>
    </location>
    <ligand>
        <name>(S)-2,3,4,5-tetrahydrodipicolinate</name>
        <dbReference type="ChEBI" id="CHEBI:16845"/>
    </ligand>
</feature>
<evidence type="ECO:0000256" key="2">
    <source>
        <dbReference type="ARBA" id="ARBA00022490"/>
    </source>
</evidence>
<feature type="domain" description="Dihydrodipicolinate reductase N-terminal" evidence="14">
    <location>
        <begin position="1"/>
        <end position="100"/>
    </location>
</feature>
<dbReference type="GO" id="GO:0016726">
    <property type="term" value="F:oxidoreductase activity, acting on CH or CH2 groups, NAD or NADP as acceptor"/>
    <property type="evidence" value="ECO:0007669"/>
    <property type="project" value="UniProtKB-UniRule"/>
</dbReference>
<dbReference type="STRING" id="1203554.HMPREF1476_01215"/>
<comment type="caution">
    <text evidence="13">Was originally thought to be a dihydrodipicolinate reductase (DHDPR), catalyzing the conversion of dihydrodipicolinate to tetrahydrodipicolinate. However, it was shown in E.coli that the substrate of the enzymatic reaction is not dihydrodipicolinate (DHDP) but in fact (2S,4S)-4-hydroxy-2,3,4,5-tetrahydrodipicolinic acid (HTPA), the product released by the DapA-catalyzed reaction.</text>
</comment>
<evidence type="ECO:0000256" key="13">
    <source>
        <dbReference type="HAMAP-Rule" id="MF_00102"/>
    </source>
</evidence>
<evidence type="ECO:0000259" key="14">
    <source>
        <dbReference type="Pfam" id="PF01113"/>
    </source>
</evidence>
<dbReference type="InterPro" id="IPR022664">
    <property type="entry name" value="DapB_N_CS"/>
</dbReference>
<dbReference type="Pfam" id="PF01113">
    <property type="entry name" value="DapB_N"/>
    <property type="match status" value="1"/>
</dbReference>
<evidence type="ECO:0000256" key="12">
    <source>
        <dbReference type="ARBA" id="ARBA00049396"/>
    </source>
</evidence>
<dbReference type="PROSITE" id="PS01298">
    <property type="entry name" value="DAPB"/>
    <property type="match status" value="1"/>
</dbReference>
<dbReference type="GO" id="GO:0019877">
    <property type="term" value="P:diaminopimelate biosynthetic process"/>
    <property type="evidence" value="ECO:0007669"/>
    <property type="project" value="UniProtKB-UniRule"/>
</dbReference>
<feature type="binding site" evidence="13">
    <location>
        <begin position="97"/>
        <end position="100"/>
    </location>
    <ligand>
        <name>NAD(+)</name>
        <dbReference type="ChEBI" id="CHEBI:57540"/>
    </ligand>
</feature>
<feature type="domain" description="Dihydrodipicolinate reductase C-terminal" evidence="15">
    <location>
        <begin position="103"/>
        <end position="233"/>
    </location>
</feature>
<dbReference type="EMBL" id="ATCF01000017">
    <property type="protein sequence ID" value="EPD99178.1"/>
    <property type="molecule type" value="Genomic_DNA"/>
</dbReference>
<comment type="caution">
    <text evidence="16">The sequence shown here is derived from an EMBL/GenBank/DDBJ whole genome shotgun (WGS) entry which is preliminary data.</text>
</comment>
<name>S3BD00_9BURK</name>
<dbReference type="eggNOG" id="COG0289">
    <property type="taxonomic scope" value="Bacteria"/>
</dbReference>
<dbReference type="InterPro" id="IPR000846">
    <property type="entry name" value="DapB_N"/>
</dbReference>
<evidence type="ECO:0000256" key="9">
    <source>
        <dbReference type="ARBA" id="ARBA00037922"/>
    </source>
</evidence>
<evidence type="ECO:0000259" key="15">
    <source>
        <dbReference type="Pfam" id="PF05173"/>
    </source>
</evidence>
<comment type="function">
    <text evidence="13">Catalyzes the conversion of 4-hydroxy-tetrahydrodipicolinate (HTPA) to tetrahydrodipicolinate.</text>
</comment>
<dbReference type="PANTHER" id="PTHR20836:SF0">
    <property type="entry name" value="4-HYDROXY-TETRAHYDRODIPICOLINATE REDUCTASE 1, CHLOROPLASTIC-RELATED"/>
    <property type="match status" value="1"/>
</dbReference>
<dbReference type="RefSeq" id="WP_016474467.1">
    <property type="nucleotide sequence ID" value="NZ_KE150480.1"/>
</dbReference>
<organism evidence="16 17">
    <name type="scientific">Sutterella wadsworthensis HGA0223</name>
    <dbReference type="NCBI Taxonomy" id="1203554"/>
    <lineage>
        <taxon>Bacteria</taxon>
        <taxon>Pseudomonadati</taxon>
        <taxon>Pseudomonadota</taxon>
        <taxon>Betaproteobacteria</taxon>
        <taxon>Burkholderiales</taxon>
        <taxon>Sutterellaceae</taxon>
        <taxon>Sutterella</taxon>
    </lineage>
</organism>
<comment type="caution">
    <text evidence="13">Lacks conserved residue(s) required for the propagation of feature annotation.</text>
</comment>
<comment type="subunit">
    <text evidence="13">Homotetramer.</text>
</comment>
<sequence>MRIALIGMGRMGRMIRDCAADRGIEVAAEFNTATIAQLAQCDRMDAVIDFSAPASLPALAAYVQRTGTPLVSGTTGYCDEEAARVNALGSYAPVAVSANFSIGVAVLKHLAAEAAALLPDFDIEIIETHHRMKKDAPSGTAKLLLSAVNPDGTHPTVFGREGFAPRTAGEIGVHAVRGGTVAGVHTVSFFGDEEELSLTHRAESRRIFAIGALKTAEKLKDAPVGLHTLDELLFARR</sequence>
<dbReference type="InterPro" id="IPR023940">
    <property type="entry name" value="DHDPR_bac"/>
</dbReference>
<dbReference type="PIRSF" id="PIRSF000161">
    <property type="entry name" value="DHPR"/>
    <property type="match status" value="1"/>
</dbReference>
<keyword evidence="7 13" id="KW-0520">NAD</keyword>
<feature type="active site" description="Proton donor" evidence="13">
    <location>
        <position position="133"/>
    </location>
</feature>
<dbReference type="InterPro" id="IPR036291">
    <property type="entry name" value="NAD(P)-bd_dom_sf"/>
</dbReference>
<comment type="catalytic activity">
    <reaction evidence="12 13">
        <text>(S)-2,3,4,5-tetrahydrodipicolinate + NAD(+) + H2O = (2S,4S)-4-hydroxy-2,3,4,5-tetrahydrodipicolinate + NADH + H(+)</text>
        <dbReference type="Rhea" id="RHEA:35323"/>
        <dbReference type="ChEBI" id="CHEBI:15377"/>
        <dbReference type="ChEBI" id="CHEBI:15378"/>
        <dbReference type="ChEBI" id="CHEBI:16845"/>
        <dbReference type="ChEBI" id="CHEBI:57540"/>
        <dbReference type="ChEBI" id="CHEBI:57945"/>
        <dbReference type="ChEBI" id="CHEBI:67139"/>
        <dbReference type="EC" id="1.17.1.8"/>
    </reaction>
</comment>
<dbReference type="InterPro" id="IPR022663">
    <property type="entry name" value="DapB_C"/>
</dbReference>
<accession>S3BD00</accession>
<dbReference type="GO" id="GO:0008839">
    <property type="term" value="F:4-hydroxy-tetrahydrodipicolinate reductase"/>
    <property type="evidence" value="ECO:0007669"/>
    <property type="project" value="UniProtKB-UniRule"/>
</dbReference>
<comment type="pathway">
    <text evidence="9 13">Amino-acid biosynthesis; L-lysine biosynthesis via DAP pathway; (S)-tetrahydrodipicolinate from L-aspartate: step 4/4.</text>
</comment>
<gene>
    <name evidence="13" type="primary">dapB</name>
    <name evidence="16" type="ORF">HMPREF1476_01215</name>
</gene>
<protein>
    <recommendedName>
        <fullName evidence="10 13">4-hydroxy-tetrahydrodipicolinate reductase</fullName>
        <shortName evidence="13">HTPA reductase</shortName>
        <ecNumber evidence="10 13">1.17.1.8</ecNumber>
    </recommendedName>
</protein>
<evidence type="ECO:0000256" key="8">
    <source>
        <dbReference type="ARBA" id="ARBA00023154"/>
    </source>
</evidence>
<keyword evidence="6 13" id="KW-0560">Oxidoreductase</keyword>
<dbReference type="GO" id="GO:0051287">
    <property type="term" value="F:NAD binding"/>
    <property type="evidence" value="ECO:0007669"/>
    <property type="project" value="UniProtKB-UniRule"/>
</dbReference>
<keyword evidence="5 13" id="KW-0220">Diaminopimelate biosynthesis</keyword>
<comment type="similarity">
    <text evidence="1 13">Belongs to the DapB family.</text>
</comment>
<dbReference type="NCBIfam" id="TIGR00036">
    <property type="entry name" value="dapB"/>
    <property type="match status" value="1"/>
</dbReference>
<evidence type="ECO:0000256" key="4">
    <source>
        <dbReference type="ARBA" id="ARBA00022857"/>
    </source>
</evidence>
<dbReference type="SUPFAM" id="SSF55347">
    <property type="entry name" value="Glyceraldehyde-3-phosphate dehydrogenase-like, C-terminal domain"/>
    <property type="match status" value="1"/>
</dbReference>
<evidence type="ECO:0000313" key="17">
    <source>
        <dbReference type="Proteomes" id="UP000014400"/>
    </source>
</evidence>
<evidence type="ECO:0000256" key="1">
    <source>
        <dbReference type="ARBA" id="ARBA00006642"/>
    </source>
</evidence>
<dbReference type="AlphaFoldDB" id="S3BD00"/>
<feature type="binding site" evidence="13">
    <location>
        <begin position="73"/>
        <end position="75"/>
    </location>
    <ligand>
        <name>NAD(+)</name>
        <dbReference type="ChEBI" id="CHEBI:57540"/>
    </ligand>
</feature>
<dbReference type="PATRIC" id="fig|1203554.3.peg.1267"/>
<keyword evidence="2 13" id="KW-0963">Cytoplasm</keyword>
<dbReference type="SUPFAM" id="SSF51735">
    <property type="entry name" value="NAD(P)-binding Rossmann-fold domains"/>
    <property type="match status" value="1"/>
</dbReference>